<dbReference type="InterPro" id="IPR013724">
    <property type="entry name" value="GIT_SHD"/>
</dbReference>
<keyword evidence="4 8" id="KW-0863">Zinc-finger</keyword>
<dbReference type="FunFam" id="1.25.40.20:FF:000013">
    <property type="entry name" value="ARF GTPase-activating protein GIT1 isoform 1"/>
    <property type="match status" value="1"/>
</dbReference>
<feature type="region of interest" description="Disordered" evidence="9">
    <location>
        <begin position="490"/>
        <end position="551"/>
    </location>
</feature>
<evidence type="ECO:0000256" key="1">
    <source>
        <dbReference type="ARBA" id="ARBA00022468"/>
    </source>
</evidence>
<dbReference type="InterPro" id="IPR022018">
    <property type="entry name" value="GIT1_C"/>
</dbReference>
<dbReference type="InterPro" id="IPR002110">
    <property type="entry name" value="Ankyrin_rpt"/>
</dbReference>
<dbReference type="Pfam" id="PF08518">
    <property type="entry name" value="GIT_SHD"/>
    <property type="match status" value="2"/>
</dbReference>
<evidence type="ECO:0000256" key="8">
    <source>
        <dbReference type="PROSITE-ProRule" id="PRU00288"/>
    </source>
</evidence>
<evidence type="ECO:0000256" key="5">
    <source>
        <dbReference type="ARBA" id="ARBA00022833"/>
    </source>
</evidence>
<dbReference type="GO" id="GO:0098793">
    <property type="term" value="C:presynapse"/>
    <property type="evidence" value="ECO:0007669"/>
    <property type="project" value="GOC"/>
</dbReference>
<dbReference type="Gene3D" id="1.20.120.330">
    <property type="entry name" value="Nucleotidyltransferases domain 2"/>
    <property type="match status" value="1"/>
</dbReference>
<dbReference type="Pfam" id="PF12796">
    <property type="entry name" value="Ank_2"/>
    <property type="match status" value="1"/>
</dbReference>
<dbReference type="SMART" id="SM00105">
    <property type="entry name" value="ArfGap"/>
    <property type="match status" value="1"/>
</dbReference>
<dbReference type="Gene3D" id="1.10.220.150">
    <property type="entry name" value="Arf GTPase activating protein"/>
    <property type="match status" value="1"/>
</dbReference>
<dbReference type="GO" id="GO:0005096">
    <property type="term" value="F:GTPase activator activity"/>
    <property type="evidence" value="ECO:0007669"/>
    <property type="project" value="UniProtKB-KW"/>
</dbReference>
<dbReference type="Proteomes" id="UP000694383">
    <property type="component" value="Unplaced"/>
</dbReference>
<feature type="repeat" description="ANK" evidence="7">
    <location>
        <begin position="166"/>
        <end position="198"/>
    </location>
</feature>
<dbReference type="GeneTree" id="ENSGT00940000156383"/>
<dbReference type="PROSITE" id="PS50088">
    <property type="entry name" value="ANK_REPEAT"/>
    <property type="match status" value="1"/>
</dbReference>
<dbReference type="Ensembl" id="ENSOSIT00000053566.1">
    <property type="protein sequence ID" value="ENSOSIP00000051012.1"/>
    <property type="gene ID" value="ENSOSIG00000023586.1"/>
</dbReference>
<dbReference type="GO" id="GO:0031267">
    <property type="term" value="F:small GTPase binding"/>
    <property type="evidence" value="ECO:0007669"/>
    <property type="project" value="TreeGrafter"/>
</dbReference>
<feature type="domain" description="Arf-GAP" evidence="10">
    <location>
        <begin position="1"/>
        <end position="124"/>
    </location>
</feature>
<dbReference type="SMART" id="SM00555">
    <property type="entry name" value="GIT"/>
    <property type="match status" value="2"/>
</dbReference>
<sequence length="673" mass="75068">MSKRVRSREVCADCSAPEPRWASVNRGVLICDECCSIHRGLGRHSSQVRHLTHSAWPPSQLQMVQTLYGNGANSIWEHSLLDPSSSVSGKRKANPQDRVHPNKTEFIKAKYQMLAYVHRMPCRDDDSVAAKDLSKQLHSSVRTGNLETCLRLLSLGSQANFFHPEKGNTPLHIAAKAGQILQAELLAVYGADPGALDSSGKTPIDYAREAGHQELAERLVEIQYELTDRLTFYLCGRRPDHRNGQHFIIPQMADSSLDLSEFAKAAKKKLQSLNNHQFEELAMDVYDEVDRRETDAVWLATQNHSTLVTDTTVVPFLPVNPEYSSTRNQGRQKLARFSAHEFATLVIDILTDAKRRQWGNFCESPKENVELILQGIGSRHNSESQDNDQPDYDSVASDEDPVLEATCRDSCNDGRTKLSSLQTENTSLRWQGPGGQQQPHGPMGRHSARGGRAMSMYETGSSPRQYSHRLEPPRLDEGVILQPFPSNIGRGPLGTAASSLPTFPSPLSWPRDERSRRVKYRKSPSPQRQLRGRWNSFEAGDPEEEGEEDATLPCTEDVICKTEQITKNIQELLRAAQETKHESFLPCSEKICMAVTEMATLFPKRPSLETVRSSLSLLTSSASRLHAECQKAAEHSPSPSDIQLVTQVVIQCAYDIAKAAKQLVTVTTKENTN</sequence>
<dbReference type="InterPro" id="IPR001164">
    <property type="entry name" value="ArfGAP_dom"/>
</dbReference>
<dbReference type="SMART" id="SM00248">
    <property type="entry name" value="ANK"/>
    <property type="match status" value="3"/>
</dbReference>
<dbReference type="InterPro" id="IPR036770">
    <property type="entry name" value="Ankyrin_rpt-contain_sf"/>
</dbReference>
<dbReference type="PRINTS" id="PR00405">
    <property type="entry name" value="REVINTRACTNG"/>
</dbReference>
<evidence type="ECO:0000313" key="12">
    <source>
        <dbReference type="Proteomes" id="UP000694383"/>
    </source>
</evidence>
<proteinExistence type="predicted"/>
<evidence type="ECO:0000256" key="2">
    <source>
        <dbReference type="ARBA" id="ARBA00022723"/>
    </source>
</evidence>
<evidence type="ECO:0000256" key="6">
    <source>
        <dbReference type="ARBA" id="ARBA00023043"/>
    </source>
</evidence>
<feature type="region of interest" description="Disordered" evidence="9">
    <location>
        <begin position="379"/>
        <end position="399"/>
    </location>
</feature>
<keyword evidence="3" id="KW-0677">Repeat</keyword>
<dbReference type="SUPFAM" id="SSF57863">
    <property type="entry name" value="ArfGap/RecO-like zinc finger"/>
    <property type="match status" value="1"/>
</dbReference>
<dbReference type="GO" id="GO:0032012">
    <property type="term" value="P:regulation of ARF protein signal transduction"/>
    <property type="evidence" value="ECO:0007669"/>
    <property type="project" value="InterPro"/>
</dbReference>
<evidence type="ECO:0000313" key="11">
    <source>
        <dbReference type="Ensembl" id="ENSOSIP00000051012.1"/>
    </source>
</evidence>
<evidence type="ECO:0000256" key="3">
    <source>
        <dbReference type="ARBA" id="ARBA00022737"/>
    </source>
</evidence>
<accession>A0A8C8A3E7</accession>
<dbReference type="Pfam" id="PF12205">
    <property type="entry name" value="GIT1_C"/>
    <property type="match status" value="1"/>
</dbReference>
<dbReference type="PANTHER" id="PTHR46097">
    <property type="entry name" value="G PROTEIN-COUPLED RECEPTOR KINASE INTERACTING ARFGAP"/>
    <property type="match status" value="1"/>
</dbReference>
<organism evidence="11 12">
    <name type="scientific">Oryzias sinensis</name>
    <name type="common">Chinese medaka</name>
    <dbReference type="NCBI Taxonomy" id="183150"/>
    <lineage>
        <taxon>Eukaryota</taxon>
        <taxon>Metazoa</taxon>
        <taxon>Chordata</taxon>
        <taxon>Craniata</taxon>
        <taxon>Vertebrata</taxon>
        <taxon>Euteleostomi</taxon>
        <taxon>Actinopterygii</taxon>
        <taxon>Neopterygii</taxon>
        <taxon>Teleostei</taxon>
        <taxon>Neoteleostei</taxon>
        <taxon>Acanthomorphata</taxon>
        <taxon>Ovalentaria</taxon>
        <taxon>Atherinomorphae</taxon>
        <taxon>Beloniformes</taxon>
        <taxon>Adrianichthyidae</taxon>
        <taxon>Oryziinae</taxon>
        <taxon>Oryzias</taxon>
    </lineage>
</organism>
<feature type="compositionally biased region" description="Acidic residues" evidence="9">
    <location>
        <begin position="385"/>
        <end position="399"/>
    </location>
</feature>
<keyword evidence="12" id="KW-1185">Reference proteome</keyword>
<keyword evidence="1" id="KW-0343">GTPase activation</keyword>
<dbReference type="GO" id="GO:0036465">
    <property type="term" value="P:synaptic vesicle recycling"/>
    <property type="evidence" value="ECO:0007669"/>
    <property type="project" value="TreeGrafter"/>
</dbReference>
<feature type="region of interest" description="Disordered" evidence="9">
    <location>
        <begin position="424"/>
        <end position="470"/>
    </location>
</feature>
<dbReference type="Pfam" id="PF01412">
    <property type="entry name" value="ArfGap"/>
    <property type="match status" value="1"/>
</dbReference>
<dbReference type="GO" id="GO:0007420">
    <property type="term" value="P:brain development"/>
    <property type="evidence" value="ECO:0007669"/>
    <property type="project" value="InterPro"/>
</dbReference>
<dbReference type="InterPro" id="IPR047161">
    <property type="entry name" value="GIT-like"/>
</dbReference>
<dbReference type="GO" id="GO:0008277">
    <property type="term" value="P:regulation of G protein-coupled receptor signaling pathway"/>
    <property type="evidence" value="ECO:0007669"/>
    <property type="project" value="TreeGrafter"/>
</dbReference>
<protein>
    <submittedName>
        <fullName evidence="11">G protein-coupled receptor kinase interacting ArfGAP 2b</fullName>
    </submittedName>
</protein>
<keyword evidence="6 7" id="KW-0040">ANK repeat</keyword>
<dbReference type="PROSITE" id="PS50115">
    <property type="entry name" value="ARFGAP"/>
    <property type="match status" value="1"/>
</dbReference>
<dbReference type="GO" id="GO:0008270">
    <property type="term" value="F:zinc ion binding"/>
    <property type="evidence" value="ECO:0007669"/>
    <property type="project" value="UniProtKB-KW"/>
</dbReference>
<reference evidence="11" key="1">
    <citation type="submission" date="2025-08" db="UniProtKB">
        <authorList>
            <consortium name="Ensembl"/>
        </authorList>
    </citation>
    <scope>IDENTIFICATION</scope>
</reference>
<evidence type="ECO:0000256" key="4">
    <source>
        <dbReference type="ARBA" id="ARBA00022771"/>
    </source>
</evidence>
<keyword evidence="5" id="KW-0862">Zinc</keyword>
<dbReference type="PANTHER" id="PTHR46097:SF2">
    <property type="entry name" value="G PROTEIN-COUPLED RECEPTOR KINASE INTERACTING ARFGAP 2 ISOFORM X1"/>
    <property type="match status" value="1"/>
</dbReference>
<dbReference type="InterPro" id="IPR037278">
    <property type="entry name" value="ARFGAP/RecO"/>
</dbReference>
<dbReference type="InterPro" id="IPR038508">
    <property type="entry name" value="ArfGAP_dom_sf"/>
</dbReference>
<evidence type="ECO:0000256" key="7">
    <source>
        <dbReference type="PROSITE-ProRule" id="PRU00023"/>
    </source>
</evidence>
<dbReference type="FunFam" id="1.10.220.150:FF:000003">
    <property type="entry name" value="ARF GTPase-activating protein GIT2 isoform 1"/>
    <property type="match status" value="1"/>
</dbReference>
<dbReference type="AlphaFoldDB" id="A0A8C8A3E7"/>
<evidence type="ECO:0000259" key="10">
    <source>
        <dbReference type="PROSITE" id="PS50115"/>
    </source>
</evidence>
<dbReference type="PROSITE" id="PS50297">
    <property type="entry name" value="ANK_REP_REGION"/>
    <property type="match status" value="1"/>
</dbReference>
<reference evidence="11" key="2">
    <citation type="submission" date="2025-09" db="UniProtKB">
        <authorList>
            <consortium name="Ensembl"/>
        </authorList>
    </citation>
    <scope>IDENTIFICATION</scope>
</reference>
<keyword evidence="2" id="KW-0479">Metal-binding</keyword>
<name>A0A8C8A3E7_9TELE</name>
<dbReference type="SUPFAM" id="SSF48403">
    <property type="entry name" value="Ankyrin repeat"/>
    <property type="match status" value="1"/>
</dbReference>
<dbReference type="Gene3D" id="1.25.40.20">
    <property type="entry name" value="Ankyrin repeat-containing domain"/>
    <property type="match status" value="1"/>
</dbReference>
<evidence type="ECO:0000256" key="9">
    <source>
        <dbReference type="SAM" id="MobiDB-lite"/>
    </source>
</evidence>
<feature type="compositionally biased region" description="Acidic residues" evidence="9">
    <location>
        <begin position="540"/>
        <end position="550"/>
    </location>
</feature>